<organism evidence="1 2">
    <name type="scientific">Mariniflexile fucanivorans</name>
    <dbReference type="NCBI Taxonomy" id="264023"/>
    <lineage>
        <taxon>Bacteria</taxon>
        <taxon>Pseudomonadati</taxon>
        <taxon>Bacteroidota</taxon>
        <taxon>Flavobacteriia</taxon>
        <taxon>Flavobacteriales</taxon>
        <taxon>Flavobacteriaceae</taxon>
        <taxon>Mariniflexile</taxon>
    </lineage>
</organism>
<dbReference type="AlphaFoldDB" id="A0A4V2QDE9"/>
<name>A0A4V2QDE9_9FLAO</name>
<reference evidence="1 2" key="1">
    <citation type="submission" date="2019-03" db="EMBL/GenBank/DDBJ databases">
        <title>Genomic Encyclopedia of Type Strains, Phase IV (KMG-IV): sequencing the most valuable type-strain genomes for metagenomic binning, comparative biology and taxonomic classification.</title>
        <authorList>
            <person name="Goeker M."/>
        </authorList>
    </citation>
    <scope>NUCLEOTIDE SEQUENCE [LARGE SCALE GENOMIC DNA]</scope>
    <source>
        <strain evidence="1 2">DSM 18792</strain>
    </source>
</reference>
<sequence length="214" mass="25096">MHNVRKLLLIILFTSQLSFSQAEKDDYKLYSIILSDILEFGKTSKKDSILLIEKYENQFKKSDYEIFDPKYDSVTKLDYSFVSIYKDTVFLKRLLKEQILKKIIVDLTSDFKNYPKIKTDLLNINNLFIQPISSEKFSSFFGKKGWRKNSWKRINRKYGIGQVVELSKIHYEKNLASVYFGVRCGGLCGNGGFVIFEKINGQWEILTTINMWES</sequence>
<keyword evidence="2" id="KW-1185">Reference proteome</keyword>
<proteinExistence type="predicted"/>
<protein>
    <submittedName>
        <fullName evidence="1">Uncharacterized protein</fullName>
    </submittedName>
</protein>
<comment type="caution">
    <text evidence="1">The sequence shown here is derived from an EMBL/GenBank/DDBJ whole genome shotgun (WGS) entry which is preliminary data.</text>
</comment>
<accession>A0A4V2QDE9</accession>
<gene>
    <name evidence="1" type="ORF">EV196_1091</name>
</gene>
<dbReference type="EMBL" id="SLUP01000009">
    <property type="protein sequence ID" value="TCL63377.1"/>
    <property type="molecule type" value="Genomic_DNA"/>
</dbReference>
<dbReference type="Proteomes" id="UP000295455">
    <property type="component" value="Unassembled WGS sequence"/>
</dbReference>
<evidence type="ECO:0000313" key="2">
    <source>
        <dbReference type="Proteomes" id="UP000295455"/>
    </source>
</evidence>
<evidence type="ECO:0000313" key="1">
    <source>
        <dbReference type="EMBL" id="TCL63377.1"/>
    </source>
</evidence>